<keyword evidence="2" id="KW-1003">Cell membrane</keyword>
<dbReference type="GO" id="GO:0046890">
    <property type="term" value="P:regulation of lipid biosynthetic process"/>
    <property type="evidence" value="ECO:0007669"/>
    <property type="project" value="UniProtKB-UniRule"/>
</dbReference>
<evidence type="ECO:0000313" key="5">
    <source>
        <dbReference type="Proteomes" id="UP000199527"/>
    </source>
</evidence>
<evidence type="ECO:0000256" key="1">
    <source>
        <dbReference type="ARBA" id="ARBA00022723"/>
    </source>
</evidence>
<feature type="domain" description="LapB rubredoxin metal binding" evidence="3">
    <location>
        <begin position="351"/>
        <end position="374"/>
    </location>
</feature>
<dbReference type="Pfam" id="PF13176">
    <property type="entry name" value="TPR_7"/>
    <property type="match status" value="1"/>
</dbReference>
<keyword evidence="2" id="KW-0472">Membrane</keyword>
<dbReference type="OrthoDB" id="507476at2"/>
<feature type="binding site" evidence="2">
    <location>
        <position position="353"/>
    </location>
    <ligand>
        <name>Fe cation</name>
        <dbReference type="ChEBI" id="CHEBI:24875"/>
    </ligand>
</feature>
<dbReference type="AlphaFoldDB" id="A0A1G8VZU3"/>
<comment type="subcellular location">
    <subcellularLocation>
        <location evidence="2">Cell inner membrane</location>
        <topology evidence="2">Single-pass membrane protein</topology>
        <orientation evidence="2">Cytoplasmic side</orientation>
    </subcellularLocation>
</comment>
<dbReference type="SUPFAM" id="SSF48452">
    <property type="entry name" value="TPR-like"/>
    <property type="match status" value="1"/>
</dbReference>
<dbReference type="Gene3D" id="1.25.40.10">
    <property type="entry name" value="Tetratricopeptide repeat domain"/>
    <property type="match status" value="1"/>
</dbReference>
<dbReference type="GO" id="GO:0009898">
    <property type="term" value="C:cytoplasmic side of plasma membrane"/>
    <property type="evidence" value="ECO:0007669"/>
    <property type="project" value="UniProtKB-UniRule"/>
</dbReference>
<dbReference type="NCBIfam" id="NF008753">
    <property type="entry name" value="PRK11788.1-1"/>
    <property type="match status" value="1"/>
</dbReference>
<dbReference type="EMBL" id="FNEM01000012">
    <property type="protein sequence ID" value="SDJ71631.1"/>
    <property type="molecule type" value="Genomic_DNA"/>
</dbReference>
<keyword evidence="2" id="KW-1133">Transmembrane helix</keyword>
<feature type="topological domain" description="Cytoplasmic" evidence="2">
    <location>
        <begin position="21"/>
        <end position="385"/>
    </location>
</feature>
<comment type="function">
    <text evidence="2">Modulates cellular lipopolysaccharide (LPS) levels by regulating LpxC, which is involved in lipid A biosynthesis. May act by modulating the proteolytic activity of FtsH towards LpxC. May also coordinate assembly of proteins involved in LPS synthesis at the plasma membrane.</text>
</comment>
<keyword evidence="2" id="KW-0408">Iron</keyword>
<dbReference type="NCBIfam" id="NF008756">
    <property type="entry name" value="PRK11788.1-4"/>
    <property type="match status" value="1"/>
</dbReference>
<accession>A0A1G8VZU3</accession>
<protein>
    <recommendedName>
        <fullName evidence="2">Lipopolysaccharide assembly protein B</fullName>
    </recommendedName>
</protein>
<sequence length="385" mass="44117">MLELVFLLLPIAAAYGWYMGQRSAGQSERKKAQVFSKNYFEGLNFLLSDQPDKAVDLFIELLQVDEETFETHLSLGNLFRKRGEVDRSIRIHQNLIARPHLLPEQRDAAMMELGKDYLAAGLYDRAEDLFLKLIKEPDHSEDAERQLLHIYQATKEWWKAIKVARKFGRVSRKELKPIVAHYYCELAQLATDPVEQSKLLDKALSTDSRCVRAMIAKVSLLQEQDRAGALKLVNQIAATAPEMMPEVLDQAEAIYAALNLDDQFINLLHSILERDGNVSCLLKLVDRTAENLGPQEAESLLLDQLRRQPTMRGFHHLMKLQLEQLQLGQGRERVDLLSKLVEAQIKLRPIYRCHRCGFPSHSLYWQCPSCKSWGEGKRIRGLDGE</sequence>
<name>A0A1G8VZU3_9GAMM</name>
<dbReference type="RefSeq" id="WP_090366254.1">
    <property type="nucleotide sequence ID" value="NZ_FNEM01000012.1"/>
</dbReference>
<keyword evidence="2" id="KW-0802">TPR repeat</keyword>
<dbReference type="GO" id="GO:0005506">
    <property type="term" value="F:iron ion binding"/>
    <property type="evidence" value="ECO:0007669"/>
    <property type="project" value="UniProtKB-UniRule"/>
</dbReference>
<dbReference type="InterPro" id="IPR019734">
    <property type="entry name" value="TPR_rpt"/>
</dbReference>
<organism evidence="4 5">
    <name type="scientific">Ferrimonas sediminum</name>
    <dbReference type="NCBI Taxonomy" id="718193"/>
    <lineage>
        <taxon>Bacteria</taxon>
        <taxon>Pseudomonadati</taxon>
        <taxon>Pseudomonadota</taxon>
        <taxon>Gammaproteobacteria</taxon>
        <taxon>Alteromonadales</taxon>
        <taxon>Ferrimonadaceae</taxon>
        <taxon>Ferrimonas</taxon>
    </lineage>
</organism>
<evidence type="ECO:0000259" key="3">
    <source>
        <dbReference type="Pfam" id="PF18073"/>
    </source>
</evidence>
<keyword evidence="2" id="KW-0812">Transmembrane</keyword>
<dbReference type="GO" id="GO:0008653">
    <property type="term" value="P:lipopolysaccharide metabolic process"/>
    <property type="evidence" value="ECO:0007669"/>
    <property type="project" value="InterPro"/>
</dbReference>
<dbReference type="HAMAP" id="MF_00994">
    <property type="entry name" value="LPS_assembly_LapB"/>
    <property type="match status" value="1"/>
</dbReference>
<comment type="similarity">
    <text evidence="2">Belongs to the LapB family.</text>
</comment>
<gene>
    <name evidence="2" type="primary">lapB</name>
    <name evidence="4" type="ORF">SAMN04488540_11249</name>
</gene>
<dbReference type="Pfam" id="PF18073">
    <property type="entry name" value="Zn_ribbon_LapB"/>
    <property type="match status" value="1"/>
</dbReference>
<keyword evidence="2" id="KW-0677">Repeat</keyword>
<evidence type="ECO:0000256" key="2">
    <source>
        <dbReference type="HAMAP-Rule" id="MF_00994"/>
    </source>
</evidence>
<dbReference type="Proteomes" id="UP000199527">
    <property type="component" value="Unassembled WGS sequence"/>
</dbReference>
<feature type="binding site" evidence="2">
    <location>
        <position position="367"/>
    </location>
    <ligand>
        <name>Fe cation</name>
        <dbReference type="ChEBI" id="CHEBI:24875"/>
    </ligand>
</feature>
<feature type="binding site" evidence="2">
    <location>
        <position position="356"/>
    </location>
    <ligand>
        <name>Fe cation</name>
        <dbReference type="ChEBI" id="CHEBI:24875"/>
    </ligand>
</feature>
<dbReference type="InterPro" id="IPR030865">
    <property type="entry name" value="LapB"/>
</dbReference>
<dbReference type="InterPro" id="IPR041166">
    <property type="entry name" value="Rubredoxin_2"/>
</dbReference>
<keyword evidence="2" id="KW-0997">Cell inner membrane</keyword>
<feature type="binding site" evidence="2">
    <location>
        <position position="370"/>
    </location>
    <ligand>
        <name>Fe cation</name>
        <dbReference type="ChEBI" id="CHEBI:24875"/>
    </ligand>
</feature>
<keyword evidence="5" id="KW-1185">Reference proteome</keyword>
<proteinExistence type="inferred from homology"/>
<reference evidence="5" key="1">
    <citation type="submission" date="2016-10" db="EMBL/GenBank/DDBJ databases">
        <authorList>
            <person name="Varghese N."/>
            <person name="Submissions S."/>
        </authorList>
    </citation>
    <scope>NUCLEOTIDE SEQUENCE [LARGE SCALE GENOMIC DNA]</scope>
    <source>
        <strain evidence="5">DSM 23317</strain>
    </source>
</reference>
<evidence type="ECO:0000313" key="4">
    <source>
        <dbReference type="EMBL" id="SDJ71631.1"/>
    </source>
</evidence>
<keyword evidence="1 2" id="KW-0479">Metal-binding</keyword>
<dbReference type="InterPro" id="IPR011990">
    <property type="entry name" value="TPR-like_helical_dom_sf"/>
</dbReference>
<dbReference type="NCBIfam" id="NF008757">
    <property type="entry name" value="PRK11788.1-5"/>
    <property type="match status" value="1"/>
</dbReference>